<keyword evidence="3" id="KW-1185">Reference proteome</keyword>
<evidence type="ECO:0000313" key="2">
    <source>
        <dbReference type="EMBL" id="NSL51135.1"/>
    </source>
</evidence>
<dbReference type="SUPFAM" id="SSF88713">
    <property type="entry name" value="Glycoside hydrolase/deacetylase"/>
    <property type="match status" value="1"/>
</dbReference>
<proteinExistence type="predicted"/>
<comment type="caution">
    <text evidence="2">The sequence shown here is derived from an EMBL/GenBank/DDBJ whole genome shotgun (WGS) entry which is preliminary data.</text>
</comment>
<reference evidence="2" key="1">
    <citation type="submission" date="2020-06" db="EMBL/GenBank/DDBJ databases">
        <title>A novel thermopfilic bacterium from Erzurum, Turkey.</title>
        <authorList>
            <person name="Adiguzel A."/>
            <person name="Ay H."/>
            <person name="Baltaci M.O."/>
        </authorList>
    </citation>
    <scope>NUCLEOTIDE SEQUENCE</scope>
    <source>
        <strain evidence="2">P2</strain>
    </source>
</reference>
<dbReference type="Proteomes" id="UP000625804">
    <property type="component" value="Unassembled WGS sequence"/>
</dbReference>
<organism evidence="2 3">
    <name type="scientific">Calidifontibacillus erzurumensis</name>
    <dbReference type="NCBI Taxonomy" id="2741433"/>
    <lineage>
        <taxon>Bacteria</taxon>
        <taxon>Bacillati</taxon>
        <taxon>Bacillota</taxon>
        <taxon>Bacilli</taxon>
        <taxon>Bacillales</taxon>
        <taxon>Bacillaceae</taxon>
        <taxon>Calidifontibacillus/Schinkia group</taxon>
        <taxon>Calidifontibacillus</taxon>
    </lineage>
</organism>
<dbReference type="EMBL" id="JABTTE010000004">
    <property type="protein sequence ID" value="NSL51135.1"/>
    <property type="molecule type" value="Genomic_DNA"/>
</dbReference>
<dbReference type="NCBIfam" id="TIGR02873">
    <property type="entry name" value="spore_ylxY"/>
    <property type="match status" value="1"/>
</dbReference>
<dbReference type="PANTHER" id="PTHR10587:SF80">
    <property type="entry name" value="CHITOOLIGOSACCHARIDE DEACETYLASE"/>
    <property type="match status" value="1"/>
</dbReference>
<evidence type="ECO:0000313" key="3">
    <source>
        <dbReference type="Proteomes" id="UP000625804"/>
    </source>
</evidence>
<dbReference type="Pfam" id="PF01522">
    <property type="entry name" value="Polysacc_deac_1"/>
    <property type="match status" value="1"/>
</dbReference>
<dbReference type="PROSITE" id="PS51677">
    <property type="entry name" value="NODB"/>
    <property type="match status" value="1"/>
</dbReference>
<dbReference type="PANTHER" id="PTHR10587">
    <property type="entry name" value="GLYCOSYL TRANSFERASE-RELATED"/>
    <property type="match status" value="1"/>
</dbReference>
<dbReference type="GO" id="GO:0005975">
    <property type="term" value="P:carbohydrate metabolic process"/>
    <property type="evidence" value="ECO:0007669"/>
    <property type="project" value="InterPro"/>
</dbReference>
<dbReference type="InterPro" id="IPR002509">
    <property type="entry name" value="NODB_dom"/>
</dbReference>
<dbReference type="GO" id="GO:0016810">
    <property type="term" value="F:hydrolase activity, acting on carbon-nitrogen (but not peptide) bonds"/>
    <property type="evidence" value="ECO:0007669"/>
    <property type="project" value="InterPro"/>
</dbReference>
<dbReference type="CDD" id="cd10950">
    <property type="entry name" value="CE4_BsYlxY_like"/>
    <property type="match status" value="1"/>
</dbReference>
<accession>A0A8J8GBZ2</accession>
<dbReference type="InterPro" id="IPR050248">
    <property type="entry name" value="Polysacc_deacetylase_ArnD"/>
</dbReference>
<name>A0A8J8GBZ2_9BACI</name>
<gene>
    <name evidence="2" type="ORF">HR057_05060</name>
</gene>
<protein>
    <submittedName>
        <fullName evidence="2">Polysaccharide deacetylase family protein</fullName>
    </submittedName>
</protein>
<dbReference type="GO" id="GO:0016020">
    <property type="term" value="C:membrane"/>
    <property type="evidence" value="ECO:0007669"/>
    <property type="project" value="TreeGrafter"/>
</dbReference>
<dbReference type="AlphaFoldDB" id="A0A8J8GBZ2"/>
<sequence length="320" mass="36233">MIRLAIQLVVFSVLLIITIGAFQNPYKTDFKDAIKKSAIAVSNQKDPLYLEIVKQKDKYEIPPQDARIDRVWKAIPGLNGLKVNVEESYKRMEKSGKFNPLLLVFEEVRPKVTLDDLPPSPIYRGHPDKPMVSFLVNVAWGNEYIPFMLKTMAKHHVTATFFLDGSWVKKYPDIAKMIVDAGHEIGNHAYSHPDLKNLSSHAIREQIVKTNEIIKATTGVTPKWFAPPSGSFKDEVIKIAAEENMKVILWTVDTVDWRRPDPTAMVDRVVSKISNGTMILMHPTSSTAKGLESLILKIKEKEYQIANVSTLLSEERVKIK</sequence>
<feature type="domain" description="NodB homology" evidence="1">
    <location>
        <begin position="130"/>
        <end position="306"/>
    </location>
</feature>
<dbReference type="InterPro" id="IPR011330">
    <property type="entry name" value="Glyco_hydro/deAcase_b/a-brl"/>
</dbReference>
<dbReference type="RefSeq" id="WP_173730335.1">
    <property type="nucleotide sequence ID" value="NZ_JABTTE010000004.1"/>
</dbReference>
<dbReference type="InterPro" id="IPR014228">
    <property type="entry name" value="Spore_polysacc_deacetyl_YlxY"/>
</dbReference>
<evidence type="ECO:0000259" key="1">
    <source>
        <dbReference type="PROSITE" id="PS51677"/>
    </source>
</evidence>
<dbReference type="Gene3D" id="3.20.20.370">
    <property type="entry name" value="Glycoside hydrolase/deacetylase"/>
    <property type="match status" value="1"/>
</dbReference>